<sequence>MLSSILPNTHGQLPVSLPLQQMVFQPYQTQQLRHQLVNQKVQQPILQPSLLQPNTTRYSNEKQKQHMLPAQHQSTQQPILTTMEDQWQMGQLQNPSTFQLKPEHGLQKNVLEKQQQPPLFKHNMPTSFQQPLGLQINARELQQQQQMNGPQALVLNMQTHQNPLHILQQSEVTAGQQRFQQIPRQIQLPQLLGAQKQGNLLSGSAQQRLQTSATSFHPQTIMLSDHQKPVEQSQSVFPAASSASVDSTRQTEHSNSADWRDQAYPQLQSMRDIYLPELLNLYNRVNEMCLQPPNAEAATKYQKTRIFIEKILKFLQMPRADMTHWTKEKVYHYMNVVTWYLTHVRVKNPVSVQHHEQLLQLPGGQYSNPQLRQQRELRPQFNSSSPSLTVTPVGSPQLSAQQCLLNAQANMIDSLHNSSLTGSETRNASGLQYGLERSQQCNLSRPHQTSLITSPSGSQIGLEQRTVSPLQHCSMTTVHQNTGSMPKRTMVNALDPTMNSLPSSSIINPFQPNMQQQKHKMAQTQKLKQPIQPQLIEQNRLSLMQKMNEVNEPKVGQAIGVGNRMLQAEQLLLPSTPSQLPAASPQPSHNSSPRVDLKNAFLPFSKAGTPSQSTTSPFIVPSPSTPLTSSSILVDSQKNTSSIYPLPIAEDTKQPQAVPAKQTAIQNQSIATSTPGILSSPLPTDFTSLEGNQQSHAQGQPFKRLLEVVKSISHNALSASVQDIGAVVTLIDRRAGTSPFGESRNGVSQDLAEDIRYQLQSGDDFSLQYATVSEERMNRHISVLALDALSSPFGENNSFEHIRGQVPEMESTATSQIKRLKMEPNIVLLQEIKAINMQLVETVLDVVLDCTKDAAKAGEGTIVRCSYKALGLSEDFKLHCALSQMWQNFVVRLLVPADYPNSSPVYMDMSPVGCR</sequence>
<feature type="region of interest" description="Disordered" evidence="1">
    <location>
        <begin position="576"/>
        <end position="596"/>
    </location>
</feature>
<organism evidence="2 3">
    <name type="scientific">Ilex paraguariensis</name>
    <name type="common">yerba mate</name>
    <dbReference type="NCBI Taxonomy" id="185542"/>
    <lineage>
        <taxon>Eukaryota</taxon>
        <taxon>Viridiplantae</taxon>
        <taxon>Streptophyta</taxon>
        <taxon>Embryophyta</taxon>
        <taxon>Tracheophyta</taxon>
        <taxon>Spermatophyta</taxon>
        <taxon>Magnoliopsida</taxon>
        <taxon>eudicotyledons</taxon>
        <taxon>Gunneridae</taxon>
        <taxon>Pentapetalae</taxon>
        <taxon>asterids</taxon>
        <taxon>campanulids</taxon>
        <taxon>Aquifoliales</taxon>
        <taxon>Aquifoliaceae</taxon>
        <taxon>Ilex</taxon>
    </lineage>
</organism>
<dbReference type="AlphaFoldDB" id="A0ABC8TGI1"/>
<name>A0ABC8TGI1_9AQUA</name>
<accession>A0ABC8TGI1</accession>
<protein>
    <submittedName>
        <fullName evidence="2">Uncharacterized protein</fullName>
    </submittedName>
</protein>
<dbReference type="PANTHER" id="PTHR33137">
    <property type="entry name" value="MEDIATOR OF RNA POLYMERASE II TRANSCRIPTION SUBUNIT 15A-RELATED"/>
    <property type="match status" value="1"/>
</dbReference>
<comment type="caution">
    <text evidence="2">The sequence shown here is derived from an EMBL/GenBank/DDBJ whole genome shotgun (WGS) entry which is preliminary data.</text>
</comment>
<keyword evidence="3" id="KW-1185">Reference proteome</keyword>
<evidence type="ECO:0000313" key="2">
    <source>
        <dbReference type="EMBL" id="CAK9168559.1"/>
    </source>
</evidence>
<reference evidence="2 3" key="1">
    <citation type="submission" date="2024-02" db="EMBL/GenBank/DDBJ databases">
        <authorList>
            <person name="Vignale AGUSTIN F."/>
            <person name="Sosa J E."/>
            <person name="Modenutti C."/>
        </authorList>
    </citation>
    <scope>NUCLEOTIDE SEQUENCE [LARGE SCALE GENOMIC DNA]</scope>
</reference>
<feature type="region of interest" description="Disordered" evidence="1">
    <location>
        <begin position="227"/>
        <end position="257"/>
    </location>
</feature>
<dbReference type="PANTHER" id="PTHR33137:SF44">
    <property type="entry name" value="MEDIATOR COMPLEX SUBUNIT 15 KIX DOMAIN-CONTAINING PROTEIN"/>
    <property type="match status" value="1"/>
</dbReference>
<gene>
    <name evidence="2" type="ORF">ILEXP_LOCUS37954</name>
</gene>
<feature type="compositionally biased region" description="Polar residues" evidence="1">
    <location>
        <begin position="230"/>
        <end position="257"/>
    </location>
</feature>
<dbReference type="InterPro" id="IPR044661">
    <property type="entry name" value="MED15a/b/c-like"/>
</dbReference>
<proteinExistence type="predicted"/>
<dbReference type="Proteomes" id="UP001642360">
    <property type="component" value="Unassembled WGS sequence"/>
</dbReference>
<evidence type="ECO:0000256" key="1">
    <source>
        <dbReference type="SAM" id="MobiDB-lite"/>
    </source>
</evidence>
<dbReference type="EMBL" id="CAUOFW020005092">
    <property type="protein sequence ID" value="CAK9168559.1"/>
    <property type="molecule type" value="Genomic_DNA"/>
</dbReference>
<feature type="compositionally biased region" description="Low complexity" evidence="1">
    <location>
        <begin position="576"/>
        <end position="588"/>
    </location>
</feature>
<evidence type="ECO:0000313" key="3">
    <source>
        <dbReference type="Proteomes" id="UP001642360"/>
    </source>
</evidence>